<evidence type="ECO:0000313" key="1">
    <source>
        <dbReference type="EMBL" id="SDH91768.1"/>
    </source>
</evidence>
<proteinExistence type="predicted"/>
<dbReference type="PROSITE" id="PS51257">
    <property type="entry name" value="PROKAR_LIPOPROTEIN"/>
    <property type="match status" value="1"/>
</dbReference>
<accession>A0A1G8GBK4</accession>
<name>A0A1G8GBK4_9FLAO</name>
<protein>
    <recommendedName>
        <fullName evidence="3">Lipoprotein</fullName>
    </recommendedName>
</protein>
<sequence length="122" mass="13876">MKCLVVLLSVGFMFSSCNNLRPDCEALTKSELQMECVIIASELPTQKSSNYFVLKGTNIYTNSAKTIIDPGRRWSQYKKYIEVGDTLIKRKGELTAYIHKKGEVLVFPWKCGGEVYNDLIKE</sequence>
<dbReference type="RefSeq" id="WP_090410189.1">
    <property type="nucleotide sequence ID" value="NZ_FNDQ01000025.1"/>
</dbReference>
<evidence type="ECO:0000313" key="2">
    <source>
        <dbReference type="Proteomes" id="UP000243588"/>
    </source>
</evidence>
<keyword evidence="2" id="KW-1185">Reference proteome</keyword>
<organism evidence="1 2">
    <name type="scientific">Myroides phaeus</name>
    <dbReference type="NCBI Taxonomy" id="702745"/>
    <lineage>
        <taxon>Bacteria</taxon>
        <taxon>Pseudomonadati</taxon>
        <taxon>Bacteroidota</taxon>
        <taxon>Flavobacteriia</taxon>
        <taxon>Flavobacteriales</taxon>
        <taxon>Flavobacteriaceae</taxon>
        <taxon>Myroides</taxon>
    </lineage>
</organism>
<dbReference type="Proteomes" id="UP000243588">
    <property type="component" value="Unassembled WGS sequence"/>
</dbReference>
<dbReference type="AlphaFoldDB" id="A0A1G8GBK4"/>
<reference evidence="2" key="1">
    <citation type="submission" date="2016-10" db="EMBL/GenBank/DDBJ databases">
        <authorList>
            <person name="Varghese N."/>
            <person name="Submissions S."/>
        </authorList>
    </citation>
    <scope>NUCLEOTIDE SEQUENCE [LARGE SCALE GENOMIC DNA]</scope>
    <source>
        <strain evidence="2">DSM 23313</strain>
    </source>
</reference>
<evidence type="ECO:0008006" key="3">
    <source>
        <dbReference type="Google" id="ProtNLM"/>
    </source>
</evidence>
<gene>
    <name evidence="1" type="ORF">SAMN05421818_1258</name>
</gene>
<dbReference type="EMBL" id="FNDQ01000025">
    <property type="protein sequence ID" value="SDH91768.1"/>
    <property type="molecule type" value="Genomic_DNA"/>
</dbReference>